<feature type="transmembrane region" description="Helical" evidence="6">
    <location>
        <begin position="447"/>
        <end position="470"/>
    </location>
</feature>
<feature type="transmembrane region" description="Helical" evidence="6">
    <location>
        <begin position="129"/>
        <end position="153"/>
    </location>
</feature>
<comment type="subcellular location">
    <subcellularLocation>
        <location evidence="1">Membrane</location>
        <topology evidence="1">Multi-pass membrane protein</topology>
    </subcellularLocation>
</comment>
<dbReference type="InterPro" id="IPR002293">
    <property type="entry name" value="AA/rel_permease1"/>
</dbReference>
<dbReference type="PANTHER" id="PTHR45649">
    <property type="entry name" value="AMINO-ACID PERMEASE BAT1"/>
    <property type="match status" value="1"/>
</dbReference>
<reference evidence="7 8" key="1">
    <citation type="submission" date="2019-02" db="EMBL/GenBank/DDBJ databases">
        <title>Genome sequencing of the rare red list fungi Phlebia centrifuga.</title>
        <authorList>
            <person name="Buettner E."/>
            <person name="Kellner H."/>
        </authorList>
    </citation>
    <scope>NUCLEOTIDE SEQUENCE [LARGE SCALE GENOMIC DNA]</scope>
    <source>
        <strain evidence="7 8">DSM 108282</strain>
    </source>
</reference>
<feature type="transmembrane region" description="Helical" evidence="6">
    <location>
        <begin position="234"/>
        <end position="253"/>
    </location>
</feature>
<feature type="transmembrane region" description="Helical" evidence="6">
    <location>
        <begin position="165"/>
        <end position="184"/>
    </location>
</feature>
<keyword evidence="4 6" id="KW-1133">Transmembrane helix</keyword>
<evidence type="ECO:0000256" key="5">
    <source>
        <dbReference type="ARBA" id="ARBA00023136"/>
    </source>
</evidence>
<name>A0A4V3XAF6_9APHY</name>
<accession>A0A4V3XAF6</accession>
<evidence type="ECO:0008006" key="9">
    <source>
        <dbReference type="Google" id="ProtNLM"/>
    </source>
</evidence>
<feature type="transmembrane region" description="Helical" evidence="6">
    <location>
        <begin position="476"/>
        <end position="497"/>
    </location>
</feature>
<dbReference type="GO" id="GO:0016020">
    <property type="term" value="C:membrane"/>
    <property type="evidence" value="ECO:0007669"/>
    <property type="project" value="UniProtKB-SubCell"/>
</dbReference>
<evidence type="ECO:0000256" key="3">
    <source>
        <dbReference type="ARBA" id="ARBA00022692"/>
    </source>
</evidence>
<dbReference type="Gene3D" id="1.20.1740.10">
    <property type="entry name" value="Amino acid/polyamine transporter I"/>
    <property type="match status" value="1"/>
</dbReference>
<dbReference type="EMBL" id="SGPJ01000142">
    <property type="protein sequence ID" value="THG97922.1"/>
    <property type="molecule type" value="Genomic_DNA"/>
</dbReference>
<dbReference type="PANTHER" id="PTHR45649:SF27">
    <property type="entry name" value="CHOLINE TRANSPORTER (EUROFUNG)"/>
    <property type="match status" value="1"/>
</dbReference>
<feature type="transmembrane region" description="Helical" evidence="6">
    <location>
        <begin position="328"/>
        <end position="350"/>
    </location>
</feature>
<feature type="transmembrane region" description="Helical" evidence="6">
    <location>
        <begin position="191"/>
        <end position="214"/>
    </location>
</feature>
<dbReference type="PIRSF" id="PIRSF006060">
    <property type="entry name" value="AA_transporter"/>
    <property type="match status" value="1"/>
</dbReference>
<gene>
    <name evidence="7" type="ORF">EW026_g4164</name>
</gene>
<evidence type="ECO:0000256" key="6">
    <source>
        <dbReference type="SAM" id="Phobius"/>
    </source>
</evidence>
<proteinExistence type="predicted"/>
<evidence type="ECO:0000256" key="4">
    <source>
        <dbReference type="ARBA" id="ARBA00022989"/>
    </source>
</evidence>
<feature type="transmembrane region" description="Helical" evidence="6">
    <location>
        <begin position="408"/>
        <end position="426"/>
    </location>
</feature>
<evidence type="ECO:0000256" key="1">
    <source>
        <dbReference type="ARBA" id="ARBA00004141"/>
    </source>
</evidence>
<keyword evidence="3 6" id="KW-0812">Transmembrane</keyword>
<keyword evidence="5 6" id="KW-0472">Membrane</keyword>
<dbReference type="Pfam" id="PF13520">
    <property type="entry name" value="AA_permease_2"/>
    <property type="match status" value="1"/>
</dbReference>
<dbReference type="AlphaFoldDB" id="A0A4V3XAF6"/>
<protein>
    <recommendedName>
        <fullName evidence="9">Choline transport protein</fullName>
    </recommendedName>
</protein>
<sequence>MADIEKLSSFEKAENVATVLVQEYAPVNASGHRDQLDRQYSLLSICATALTIDNAWPVLGGSVAIAKHHAGPPGIIYEFLVACVWYGFLAASLAELASSIPSSGGVYHYGSVTPGTRYGRVLGYYSGSIIWAAWIAATAAAINIPASIIIQMYSLYHPNYVSQGWQIYVVSLIVNWSCVACVIFGNRFLPVIYKVALFVLIAGGLVTVIVLAVLPRTHGTNSSVWVDFENATGYSGGLAFLSGVLNGAFTIGTPESVTHMAEELPEPRKDLPKAIAAQIILGTLTGLVYAVALMYSVSDLTGALATRNAGTFPLAAIYLQAMNNNISATMGLLFIVLLSVWIAGCGCYVTNGRTWWSMSRDGATPFSKFFSRASAKRSCPIEATIFCGIMTSALGAIQAASSTAFSDLAGSFVVLSTISYVIPIAAHLFTGRKNVPIGPFWMAKYGYFVNAMAVLLTILFDIIFCFPYSLPVTTPTMNYTSVIIIGYIILVTIWWFVHGGQYAGPHIPHLEEAGKRVKEVI</sequence>
<feature type="transmembrane region" description="Helical" evidence="6">
    <location>
        <begin position="274"/>
        <end position="297"/>
    </location>
</feature>
<dbReference type="GO" id="GO:0022857">
    <property type="term" value="F:transmembrane transporter activity"/>
    <property type="evidence" value="ECO:0007669"/>
    <property type="project" value="InterPro"/>
</dbReference>
<dbReference type="Proteomes" id="UP000309038">
    <property type="component" value="Unassembled WGS sequence"/>
</dbReference>
<keyword evidence="2" id="KW-0813">Transport</keyword>
<evidence type="ECO:0000256" key="2">
    <source>
        <dbReference type="ARBA" id="ARBA00022448"/>
    </source>
</evidence>
<evidence type="ECO:0000313" key="7">
    <source>
        <dbReference type="EMBL" id="THG97922.1"/>
    </source>
</evidence>
<evidence type="ECO:0000313" key="8">
    <source>
        <dbReference type="Proteomes" id="UP000309038"/>
    </source>
</evidence>
<comment type="caution">
    <text evidence="7">The sequence shown here is derived from an EMBL/GenBank/DDBJ whole genome shotgun (WGS) entry which is preliminary data.</text>
</comment>
<organism evidence="7 8">
    <name type="scientific">Hermanssonia centrifuga</name>
    <dbReference type="NCBI Taxonomy" id="98765"/>
    <lineage>
        <taxon>Eukaryota</taxon>
        <taxon>Fungi</taxon>
        <taxon>Dikarya</taxon>
        <taxon>Basidiomycota</taxon>
        <taxon>Agaricomycotina</taxon>
        <taxon>Agaricomycetes</taxon>
        <taxon>Polyporales</taxon>
        <taxon>Meruliaceae</taxon>
        <taxon>Hermanssonia</taxon>
    </lineage>
</organism>
<keyword evidence="8" id="KW-1185">Reference proteome</keyword>